<evidence type="ECO:0000256" key="1">
    <source>
        <dbReference type="SAM" id="SignalP"/>
    </source>
</evidence>
<keyword evidence="1" id="KW-0732">Signal</keyword>
<dbReference type="InterPro" id="IPR046350">
    <property type="entry name" value="Cystatin_sf"/>
</dbReference>
<reference evidence="3" key="1">
    <citation type="submission" date="2022-11" db="UniProtKB">
        <authorList>
            <consortium name="WormBaseParasite"/>
        </authorList>
    </citation>
    <scope>IDENTIFICATION</scope>
</reference>
<dbReference type="SUPFAM" id="SSF54403">
    <property type="entry name" value="Cystatin/monellin"/>
    <property type="match status" value="1"/>
</dbReference>
<dbReference type="CDD" id="cd00042">
    <property type="entry name" value="CY"/>
    <property type="match status" value="1"/>
</dbReference>
<dbReference type="GO" id="GO:0004869">
    <property type="term" value="F:cysteine-type endopeptidase inhibitor activity"/>
    <property type="evidence" value="ECO:0007669"/>
    <property type="project" value="InterPro"/>
</dbReference>
<dbReference type="Proteomes" id="UP000887565">
    <property type="component" value="Unplaced"/>
</dbReference>
<dbReference type="AlphaFoldDB" id="A0A915IY73"/>
<organism evidence="2 3">
    <name type="scientific">Romanomermis culicivorax</name>
    <name type="common">Nematode worm</name>
    <dbReference type="NCBI Taxonomy" id="13658"/>
    <lineage>
        <taxon>Eukaryota</taxon>
        <taxon>Metazoa</taxon>
        <taxon>Ecdysozoa</taxon>
        <taxon>Nematoda</taxon>
        <taxon>Enoplea</taxon>
        <taxon>Dorylaimia</taxon>
        <taxon>Mermithida</taxon>
        <taxon>Mermithoidea</taxon>
        <taxon>Mermithidae</taxon>
        <taxon>Romanomermis</taxon>
    </lineage>
</organism>
<feature type="chain" id="PRO_5037548152" evidence="1">
    <location>
        <begin position="18"/>
        <end position="188"/>
    </location>
</feature>
<feature type="signal peptide" evidence="1">
    <location>
        <begin position="1"/>
        <end position="17"/>
    </location>
</feature>
<proteinExistence type="predicted"/>
<protein>
    <submittedName>
        <fullName evidence="3">Cystatin domain-containing protein</fullName>
    </submittedName>
</protein>
<accession>A0A915IY73</accession>
<keyword evidence="2" id="KW-1185">Reference proteome</keyword>
<name>A0A915IY73_ROMCU</name>
<evidence type="ECO:0000313" key="2">
    <source>
        <dbReference type="Proteomes" id="UP000887565"/>
    </source>
</evidence>
<dbReference type="WBParaSite" id="nRc.2.0.1.t18783-RA">
    <property type="protein sequence ID" value="nRc.2.0.1.t18783-RA"/>
    <property type="gene ID" value="nRc.2.0.1.g18783"/>
</dbReference>
<sequence length="188" mass="20764">MLRLVLPVLICIDSARAFCLQPNRRGALPSLSVQASNGPMMGGISAYDLSKCDKYSDLQHLVQVAIDNVQVKEQANKTLSKQVPFKFHKLINIKEATFQVVNGLSYQVIFSVVERDCNPKKDEDDDDDDFGASKYVCCDNSAVLYQGCHAKKGGQRGNCYFKILSQPSTGLLTVKEYTCVECDSPEVA</sequence>
<evidence type="ECO:0000313" key="3">
    <source>
        <dbReference type="WBParaSite" id="nRc.2.0.1.t18783-RA"/>
    </source>
</evidence>
<dbReference type="Gene3D" id="3.10.450.10">
    <property type="match status" value="1"/>
</dbReference>
<dbReference type="InterPro" id="IPR000010">
    <property type="entry name" value="Cystatin_dom"/>
</dbReference>